<evidence type="ECO:0000256" key="4">
    <source>
        <dbReference type="ARBA" id="ARBA00022692"/>
    </source>
</evidence>
<feature type="transmembrane region" description="Helical" evidence="13">
    <location>
        <begin position="1056"/>
        <end position="1083"/>
    </location>
</feature>
<evidence type="ECO:0000259" key="14">
    <source>
        <dbReference type="Pfam" id="PF00122"/>
    </source>
</evidence>
<dbReference type="Gene3D" id="3.40.50.1000">
    <property type="entry name" value="HAD superfamily/HAD-like"/>
    <property type="match status" value="1"/>
</dbReference>
<dbReference type="SUPFAM" id="SSF81660">
    <property type="entry name" value="Metal cation-transporting ATPase, ATP-binding domain N"/>
    <property type="match status" value="1"/>
</dbReference>
<dbReference type="NCBIfam" id="TIGR01657">
    <property type="entry name" value="P-ATPase-V"/>
    <property type="match status" value="1"/>
</dbReference>
<dbReference type="InterPro" id="IPR047819">
    <property type="entry name" value="P5A-ATPase_N"/>
</dbReference>
<evidence type="ECO:0000259" key="15">
    <source>
        <dbReference type="Pfam" id="PF12409"/>
    </source>
</evidence>
<dbReference type="OrthoDB" id="48943at2759"/>
<protein>
    <recommendedName>
        <fullName evidence="13">Cation-transporting ATPase</fullName>
        <ecNumber evidence="13">7.2.2.-</ecNumber>
    </recommendedName>
</protein>
<evidence type="ECO:0000256" key="3">
    <source>
        <dbReference type="ARBA" id="ARBA00022553"/>
    </source>
</evidence>
<feature type="domain" description="P5B-type ATPase N-terminal" evidence="15">
    <location>
        <begin position="28"/>
        <end position="99"/>
    </location>
</feature>
<dbReference type="InterPro" id="IPR001757">
    <property type="entry name" value="P_typ_ATPase"/>
</dbReference>
<dbReference type="GO" id="GO:0015203">
    <property type="term" value="F:polyamine transmembrane transporter activity"/>
    <property type="evidence" value="ECO:0007669"/>
    <property type="project" value="TreeGrafter"/>
</dbReference>
<feature type="transmembrane region" description="Helical" evidence="13">
    <location>
        <begin position="42"/>
        <end position="62"/>
    </location>
</feature>
<dbReference type="InterPro" id="IPR018303">
    <property type="entry name" value="ATPase_P-typ_P_site"/>
</dbReference>
<dbReference type="Gene3D" id="1.20.1110.10">
    <property type="entry name" value="Calcium-transporting ATPase, transmembrane domain"/>
    <property type="match status" value="1"/>
</dbReference>
<dbReference type="GO" id="GO:0140358">
    <property type="term" value="F:P-type transmembrane transporter activity"/>
    <property type="evidence" value="ECO:0007669"/>
    <property type="project" value="InterPro"/>
</dbReference>
<dbReference type="SUPFAM" id="SSF81665">
    <property type="entry name" value="Calcium ATPase, transmembrane domain M"/>
    <property type="match status" value="1"/>
</dbReference>
<dbReference type="GO" id="GO:0046872">
    <property type="term" value="F:metal ion binding"/>
    <property type="evidence" value="ECO:0007669"/>
    <property type="project" value="UniProtKB-UniRule"/>
</dbReference>
<feature type="transmembrane region" description="Helical" evidence="13">
    <location>
        <begin position="364"/>
        <end position="383"/>
    </location>
</feature>
<evidence type="ECO:0000256" key="11">
    <source>
        <dbReference type="ARBA" id="ARBA00023136"/>
    </source>
</evidence>
<dbReference type="InterPro" id="IPR023299">
    <property type="entry name" value="ATPase_P-typ_cyto_dom_N"/>
</dbReference>
<evidence type="ECO:0000256" key="9">
    <source>
        <dbReference type="ARBA" id="ARBA00022967"/>
    </source>
</evidence>
<dbReference type="Pfam" id="PF13246">
    <property type="entry name" value="Cation_ATPase"/>
    <property type="match status" value="1"/>
</dbReference>
<feature type="transmembrane region" description="Helical" evidence="13">
    <location>
        <begin position="195"/>
        <end position="212"/>
    </location>
</feature>
<evidence type="ECO:0000256" key="5">
    <source>
        <dbReference type="ARBA" id="ARBA00022723"/>
    </source>
</evidence>
<dbReference type="Pfam" id="PF00122">
    <property type="entry name" value="E1-E2_ATPase"/>
    <property type="match status" value="1"/>
</dbReference>
<dbReference type="GO" id="GO:0016020">
    <property type="term" value="C:membrane"/>
    <property type="evidence" value="ECO:0007669"/>
    <property type="project" value="UniProtKB-SubCell"/>
</dbReference>
<keyword evidence="4 13" id="KW-0812">Transmembrane</keyword>
<dbReference type="PROSITE" id="PS00154">
    <property type="entry name" value="ATPASE_E1_E2"/>
    <property type="match status" value="1"/>
</dbReference>
<keyword evidence="10 13" id="KW-1133">Transmembrane helix</keyword>
<evidence type="ECO:0000313" key="17">
    <source>
        <dbReference type="Proteomes" id="UP001152798"/>
    </source>
</evidence>
<dbReference type="PANTHER" id="PTHR45630">
    <property type="entry name" value="CATION-TRANSPORTING ATPASE-RELATED"/>
    <property type="match status" value="1"/>
</dbReference>
<keyword evidence="6 13" id="KW-0547">Nucleotide-binding</keyword>
<dbReference type="FunFam" id="1.20.1110.10:FF:000023">
    <property type="entry name" value="Cation-transporting ATPase"/>
    <property type="match status" value="1"/>
</dbReference>
<keyword evidence="5 13" id="KW-0479">Metal-binding</keyword>
<comment type="similarity">
    <text evidence="2 13">Belongs to the cation transport ATPase (P-type) (TC 3.A.3) family. Type V subfamily.</text>
</comment>
<feature type="transmembrane region" description="Helical" evidence="13">
    <location>
        <begin position="403"/>
        <end position="423"/>
    </location>
</feature>
<organism evidence="16 17">
    <name type="scientific">Nezara viridula</name>
    <name type="common">Southern green stink bug</name>
    <name type="synonym">Cimex viridulus</name>
    <dbReference type="NCBI Taxonomy" id="85310"/>
    <lineage>
        <taxon>Eukaryota</taxon>
        <taxon>Metazoa</taxon>
        <taxon>Ecdysozoa</taxon>
        <taxon>Arthropoda</taxon>
        <taxon>Hexapoda</taxon>
        <taxon>Insecta</taxon>
        <taxon>Pterygota</taxon>
        <taxon>Neoptera</taxon>
        <taxon>Paraneoptera</taxon>
        <taxon>Hemiptera</taxon>
        <taxon>Heteroptera</taxon>
        <taxon>Panheteroptera</taxon>
        <taxon>Pentatomomorpha</taxon>
        <taxon>Pentatomoidea</taxon>
        <taxon>Pentatomidae</taxon>
        <taxon>Pentatominae</taxon>
        <taxon>Nezara</taxon>
    </lineage>
</organism>
<dbReference type="PANTHER" id="PTHR45630:SF8">
    <property type="entry name" value="CATION-TRANSPORTING ATPASE"/>
    <property type="match status" value="1"/>
</dbReference>
<comment type="catalytic activity">
    <reaction evidence="12 13">
        <text>ATP + H2O = ADP + phosphate + H(+)</text>
        <dbReference type="Rhea" id="RHEA:13065"/>
        <dbReference type="ChEBI" id="CHEBI:15377"/>
        <dbReference type="ChEBI" id="CHEBI:15378"/>
        <dbReference type="ChEBI" id="CHEBI:30616"/>
        <dbReference type="ChEBI" id="CHEBI:43474"/>
        <dbReference type="ChEBI" id="CHEBI:456216"/>
    </reaction>
</comment>
<dbReference type="GO" id="GO:0016887">
    <property type="term" value="F:ATP hydrolysis activity"/>
    <property type="evidence" value="ECO:0007669"/>
    <property type="project" value="InterPro"/>
</dbReference>
<dbReference type="InterPro" id="IPR036412">
    <property type="entry name" value="HAD-like_sf"/>
</dbReference>
<feature type="transmembrane region" description="Helical" evidence="13">
    <location>
        <begin position="167"/>
        <end position="189"/>
    </location>
</feature>
<dbReference type="AlphaFoldDB" id="A0A9P0HH58"/>
<accession>A0A9P0HH58</accession>
<dbReference type="Gene3D" id="3.40.1110.10">
    <property type="entry name" value="Calcium-transporting ATPase, cytoplasmic domain N"/>
    <property type="match status" value="1"/>
</dbReference>
<dbReference type="GO" id="GO:0019829">
    <property type="term" value="F:ATPase-coupled monoatomic cation transmembrane transporter activity"/>
    <property type="evidence" value="ECO:0007669"/>
    <property type="project" value="UniProtKB-UniRule"/>
</dbReference>
<dbReference type="InterPro" id="IPR008250">
    <property type="entry name" value="ATPase_P-typ_transduc_dom_A_sf"/>
</dbReference>
<dbReference type="NCBIfam" id="TIGR01494">
    <property type="entry name" value="ATPase_P-type"/>
    <property type="match status" value="2"/>
</dbReference>
<feature type="transmembrane region" description="Helical" evidence="13">
    <location>
        <begin position="1014"/>
        <end position="1036"/>
    </location>
</feature>
<dbReference type="InterPro" id="IPR059000">
    <property type="entry name" value="ATPase_P-type_domA"/>
</dbReference>
<dbReference type="InterPro" id="IPR023298">
    <property type="entry name" value="ATPase_P-typ_TM_dom_sf"/>
</dbReference>
<dbReference type="EMBL" id="OV725081">
    <property type="protein sequence ID" value="CAH1401481.1"/>
    <property type="molecule type" value="Genomic_DNA"/>
</dbReference>
<dbReference type="InterPro" id="IPR044492">
    <property type="entry name" value="P_typ_ATPase_HD_dom"/>
</dbReference>
<dbReference type="Proteomes" id="UP001152798">
    <property type="component" value="Chromosome 5"/>
</dbReference>
<evidence type="ECO:0000313" key="16">
    <source>
        <dbReference type="EMBL" id="CAH1401481.1"/>
    </source>
</evidence>
<dbReference type="InterPro" id="IPR023214">
    <property type="entry name" value="HAD_sf"/>
</dbReference>
<dbReference type="SFLD" id="SFLDS00003">
    <property type="entry name" value="Haloacid_Dehalogenase"/>
    <property type="match status" value="1"/>
</dbReference>
<feature type="domain" description="P-type ATPase A" evidence="14">
    <location>
        <begin position="230"/>
        <end position="350"/>
    </location>
</feature>
<evidence type="ECO:0000256" key="13">
    <source>
        <dbReference type="RuleBase" id="RU362082"/>
    </source>
</evidence>
<sequence>MTRYKLDRWGYEQFNDGTSQSLDTGEYKVKCTGFQFSPLRYYALHILSIIMFGIPYLILSWYPQYMAKFGYKRCQLKVADAVIIKNKKGVIKFCKVLKDPVIHFDYQLHRYIWNEEKHAFVLLLGVSGTLIELIETSDGISNNLRNLRLNIYGKNSINIRLKSTFKILVNEILNPFYVFEILSIILWIFDEYYEYAICVVILSGISIITSLYQTRKQNRMVKNMVDTKNKRYVTVYDEVGGSDVIDSCDLVPGDLIEIPTEGCVMTCDALLLTGTCIINECVLTGESTPVTKVPANYVNEEYDPISLHARHTLYCGTHVIQTRYYHHDKVTALVVRTGSMTAKGQLVRSILFPKEFGFDFYRDAIRFIFIMFGVSLFGTLYSIYLYLERGAGLETILLRSLDIVTIVVPPTLPAAMTVGTIYAQRRLKKKGIFCTSPPRINVAGKVKLVCFDKTGTLTEEGLNVWGVLMSNGNGLEDLVENPTTLPIMTPFLHAMACCHSLTKINGLLCGDPLDLSMFESTGWELEEPGVEINRFDQLAPTVVKPKKWQFINAIHQLNGSGSHIDQGDMKIPLEIGILKQFPFSANAQCMSVITRTLGSRQMTLYTKGAPEKILQMCIQASIPENISMTLSYYTSSGHRVIAIAYKQLPRKFTWLQAQKAERENVENSLTFLGLLLMQNTLKPQSAPVIKQLQHARIKCLMLTGDNLLTAVSVSRECGILAPTTPLSQVVVTSSLPNTVKLQPLNSSSNHTEVDSTSALAVDGATWSKLHDIFPSLLPLVATRGVIFARMSPQQKAHVVETLQSLDYIVAMVGDGANDCGALRTAHIGISLSTAEASIAAPFTSSIADVTCVPKLITEGRCSLVTSFGIFNYMELYSMIQFSSVLILYIIGIEMGTNQFLYVDLFVTSSLAVVMGRARPSERIAPQRPISSLISLSNVVPLILQILLCILMQLLSLYVLRHEPWYVPVDRAEGDEEVVECWENTAVYLVSCYQYVILAVTYSKGKPHREPIYKNWLFMVVVTVLVGFNSILLLFPWHQLTFYFELMPFLFNETLRFRFLLLCLPIVQLVFSLIIEHTVARSFWFKWCRRKILRKKEFKNKYKTVETQILNSRFWDPLSF</sequence>
<keyword evidence="11 13" id="KW-0472">Membrane</keyword>
<evidence type="ECO:0000256" key="10">
    <source>
        <dbReference type="ARBA" id="ARBA00022989"/>
    </source>
</evidence>
<feature type="transmembrane region" description="Helical" evidence="13">
    <location>
        <begin position="875"/>
        <end position="892"/>
    </location>
</feature>
<dbReference type="SUPFAM" id="SSF56784">
    <property type="entry name" value="HAD-like"/>
    <property type="match status" value="1"/>
</dbReference>
<evidence type="ECO:0000256" key="12">
    <source>
        <dbReference type="ARBA" id="ARBA00049360"/>
    </source>
</evidence>
<keyword evidence="17" id="KW-1185">Reference proteome</keyword>
<dbReference type="EC" id="7.2.2.-" evidence="13"/>
<dbReference type="SFLD" id="SFLDF00027">
    <property type="entry name" value="p-type_atpase"/>
    <property type="match status" value="1"/>
</dbReference>
<evidence type="ECO:0000256" key="8">
    <source>
        <dbReference type="ARBA" id="ARBA00022842"/>
    </source>
</evidence>
<keyword evidence="3" id="KW-0597">Phosphoprotein</keyword>
<dbReference type="InterPro" id="IPR006544">
    <property type="entry name" value="P-type_TPase_V"/>
</dbReference>
<evidence type="ECO:0000256" key="6">
    <source>
        <dbReference type="ARBA" id="ARBA00022741"/>
    </source>
</evidence>
<dbReference type="Gene3D" id="2.70.150.10">
    <property type="entry name" value="Calcium-transporting ATPase, cytoplasmic transduction domain A"/>
    <property type="match status" value="1"/>
</dbReference>
<proteinExistence type="inferred from homology"/>
<keyword evidence="7 13" id="KW-0067">ATP-binding</keyword>
<keyword evidence="8 13" id="KW-0460">Magnesium</keyword>
<dbReference type="GO" id="GO:0005524">
    <property type="term" value="F:ATP binding"/>
    <property type="evidence" value="ECO:0007669"/>
    <property type="project" value="UniProtKB-UniRule"/>
</dbReference>
<dbReference type="SFLD" id="SFLDG00002">
    <property type="entry name" value="C1.7:_P-type_atpase_like"/>
    <property type="match status" value="1"/>
</dbReference>
<evidence type="ECO:0000256" key="1">
    <source>
        <dbReference type="ARBA" id="ARBA00004141"/>
    </source>
</evidence>
<reference evidence="16" key="1">
    <citation type="submission" date="2022-01" db="EMBL/GenBank/DDBJ databases">
        <authorList>
            <person name="King R."/>
        </authorList>
    </citation>
    <scope>NUCLEOTIDE SEQUENCE</scope>
</reference>
<dbReference type="GO" id="GO:0006874">
    <property type="term" value="P:intracellular calcium ion homeostasis"/>
    <property type="evidence" value="ECO:0007669"/>
    <property type="project" value="TreeGrafter"/>
</dbReference>
<comment type="subcellular location">
    <subcellularLocation>
        <location evidence="1 13">Membrane</location>
        <topology evidence="1 13">Multi-pass membrane protein</topology>
    </subcellularLocation>
</comment>
<dbReference type="SUPFAM" id="SSF81653">
    <property type="entry name" value="Calcium ATPase, transduction domain A"/>
    <property type="match status" value="1"/>
</dbReference>
<evidence type="ECO:0000256" key="2">
    <source>
        <dbReference type="ARBA" id="ARBA00006000"/>
    </source>
</evidence>
<dbReference type="PRINTS" id="PR00119">
    <property type="entry name" value="CATATPASE"/>
</dbReference>
<gene>
    <name evidence="16" type="ORF">NEZAVI_LOCUS10494</name>
</gene>
<keyword evidence="9 13" id="KW-1278">Translocase</keyword>
<feature type="transmembrane region" description="Helical" evidence="13">
    <location>
        <begin position="938"/>
        <end position="959"/>
    </location>
</feature>
<name>A0A9P0HH58_NEZVI</name>
<dbReference type="Pfam" id="PF12409">
    <property type="entry name" value="P5-ATPase"/>
    <property type="match status" value="1"/>
</dbReference>
<evidence type="ECO:0000256" key="7">
    <source>
        <dbReference type="ARBA" id="ARBA00022840"/>
    </source>
</evidence>